<comment type="subcellular location">
    <subcellularLocation>
        <location evidence="2">Membrane</location>
        <topology evidence="2">Multi-pass membrane protein</topology>
    </subcellularLocation>
</comment>
<feature type="transmembrane region" description="Helical" evidence="10">
    <location>
        <begin position="132"/>
        <end position="151"/>
    </location>
</feature>
<dbReference type="OrthoDB" id="264354at2759"/>
<proteinExistence type="predicted"/>
<evidence type="ECO:0000256" key="10">
    <source>
        <dbReference type="SAM" id="Phobius"/>
    </source>
</evidence>
<evidence type="ECO:0000256" key="1">
    <source>
        <dbReference type="ARBA" id="ARBA00000900"/>
    </source>
</evidence>
<dbReference type="GO" id="GO:0036503">
    <property type="term" value="P:ERAD pathway"/>
    <property type="evidence" value="ECO:0007669"/>
    <property type="project" value="TreeGrafter"/>
</dbReference>
<evidence type="ECO:0000256" key="4">
    <source>
        <dbReference type="ARBA" id="ARBA00012483"/>
    </source>
</evidence>
<evidence type="ECO:0000256" key="3">
    <source>
        <dbReference type="ARBA" id="ARBA00004906"/>
    </source>
</evidence>
<evidence type="ECO:0000256" key="6">
    <source>
        <dbReference type="ARBA" id="ARBA00022692"/>
    </source>
</evidence>
<dbReference type="EMBL" id="SWLB01000019">
    <property type="protein sequence ID" value="KAF3326031.1"/>
    <property type="molecule type" value="Genomic_DNA"/>
</dbReference>
<name>A0A833QWD4_9POAL</name>
<feature type="transmembrane region" description="Helical" evidence="10">
    <location>
        <begin position="500"/>
        <end position="521"/>
    </location>
</feature>
<comment type="caution">
    <text evidence="12">The sequence shown here is derived from an EMBL/GenBank/DDBJ whole genome shotgun (WGS) entry which is preliminary data.</text>
</comment>
<feature type="transmembrane region" description="Helical" evidence="10">
    <location>
        <begin position="653"/>
        <end position="671"/>
    </location>
</feature>
<keyword evidence="8 10" id="KW-1133">Transmembrane helix</keyword>
<feature type="transmembrane region" description="Helical" evidence="10">
    <location>
        <begin position="542"/>
        <end position="564"/>
    </location>
</feature>
<feature type="domain" description="E3 ubiquitin-protein ligase MARCHF6-like C-terminal" evidence="11">
    <location>
        <begin position="534"/>
        <end position="609"/>
    </location>
</feature>
<dbReference type="Pfam" id="PF23113">
    <property type="entry name" value="MARCHF6_C"/>
    <property type="match status" value="1"/>
</dbReference>
<feature type="transmembrane region" description="Helical" evidence="10">
    <location>
        <begin position="584"/>
        <end position="606"/>
    </location>
</feature>
<dbReference type="GO" id="GO:0061630">
    <property type="term" value="F:ubiquitin protein ligase activity"/>
    <property type="evidence" value="ECO:0007669"/>
    <property type="project" value="UniProtKB-EC"/>
</dbReference>
<feature type="transmembrane region" description="Helical" evidence="10">
    <location>
        <begin position="315"/>
        <end position="341"/>
    </location>
</feature>
<dbReference type="AlphaFoldDB" id="A0A833QWD4"/>
<evidence type="ECO:0000313" key="12">
    <source>
        <dbReference type="EMBL" id="KAF3326031.1"/>
    </source>
</evidence>
<evidence type="ECO:0000259" key="11">
    <source>
        <dbReference type="Pfam" id="PF23113"/>
    </source>
</evidence>
<organism evidence="12 13">
    <name type="scientific">Carex littledalei</name>
    <dbReference type="NCBI Taxonomy" id="544730"/>
    <lineage>
        <taxon>Eukaryota</taxon>
        <taxon>Viridiplantae</taxon>
        <taxon>Streptophyta</taxon>
        <taxon>Embryophyta</taxon>
        <taxon>Tracheophyta</taxon>
        <taxon>Spermatophyta</taxon>
        <taxon>Magnoliopsida</taxon>
        <taxon>Liliopsida</taxon>
        <taxon>Poales</taxon>
        <taxon>Cyperaceae</taxon>
        <taxon>Cyperoideae</taxon>
        <taxon>Cariceae</taxon>
        <taxon>Carex</taxon>
        <taxon>Carex subgen. Euthyceras</taxon>
    </lineage>
</organism>
<accession>A0A833QWD4</accession>
<keyword evidence="13" id="KW-1185">Reference proteome</keyword>
<feature type="transmembrane region" description="Helical" evidence="10">
    <location>
        <begin position="20"/>
        <end position="49"/>
    </location>
</feature>
<comment type="pathway">
    <text evidence="3">Protein modification; protein ubiquitination.</text>
</comment>
<comment type="catalytic activity">
    <reaction evidence="1">
        <text>S-ubiquitinyl-[E2 ubiquitin-conjugating enzyme]-L-cysteine + [acceptor protein]-L-lysine = [E2 ubiquitin-conjugating enzyme]-L-cysteine + N(6)-ubiquitinyl-[acceptor protein]-L-lysine.</text>
        <dbReference type="EC" id="2.3.2.27"/>
    </reaction>
</comment>
<dbReference type="PANTHER" id="PTHR13145">
    <property type="entry name" value="SSM4 PROTEIN"/>
    <property type="match status" value="1"/>
</dbReference>
<feature type="transmembrane region" description="Helical" evidence="10">
    <location>
        <begin position="627"/>
        <end position="647"/>
    </location>
</feature>
<evidence type="ECO:0000256" key="8">
    <source>
        <dbReference type="ARBA" id="ARBA00022989"/>
    </source>
</evidence>
<evidence type="ECO:0000256" key="9">
    <source>
        <dbReference type="ARBA" id="ARBA00023136"/>
    </source>
</evidence>
<evidence type="ECO:0000256" key="2">
    <source>
        <dbReference type="ARBA" id="ARBA00004141"/>
    </source>
</evidence>
<feature type="transmembrane region" description="Helical" evidence="10">
    <location>
        <begin position="254"/>
        <end position="272"/>
    </location>
</feature>
<evidence type="ECO:0000256" key="7">
    <source>
        <dbReference type="ARBA" id="ARBA00022786"/>
    </source>
</evidence>
<feature type="transmembrane region" description="Helical" evidence="10">
    <location>
        <begin position="195"/>
        <end position="219"/>
    </location>
</feature>
<reference evidence="12" key="1">
    <citation type="submission" date="2020-01" db="EMBL/GenBank/DDBJ databases">
        <title>Genome sequence of Kobresia littledalei, the first chromosome-level genome in the family Cyperaceae.</title>
        <authorList>
            <person name="Qu G."/>
        </authorList>
    </citation>
    <scope>NUCLEOTIDE SEQUENCE</scope>
    <source>
        <strain evidence="12">C.B.Clarke</strain>
        <tissue evidence="12">Leaf</tissue>
    </source>
</reference>
<keyword evidence="9 10" id="KW-0472">Membrane</keyword>
<dbReference type="PANTHER" id="PTHR13145:SF0">
    <property type="entry name" value="E3 UBIQUITIN-PROTEIN LIGASE MARCHF6"/>
    <property type="match status" value="1"/>
</dbReference>
<dbReference type="GO" id="GO:0005789">
    <property type="term" value="C:endoplasmic reticulum membrane"/>
    <property type="evidence" value="ECO:0007669"/>
    <property type="project" value="TreeGrafter"/>
</dbReference>
<keyword evidence="7" id="KW-0833">Ubl conjugation pathway</keyword>
<evidence type="ECO:0000313" key="13">
    <source>
        <dbReference type="Proteomes" id="UP000623129"/>
    </source>
</evidence>
<feature type="transmembrane region" description="Helical" evidence="10">
    <location>
        <begin position="361"/>
        <end position="381"/>
    </location>
</feature>
<evidence type="ECO:0000256" key="5">
    <source>
        <dbReference type="ARBA" id="ARBA00022679"/>
    </source>
</evidence>
<protein>
    <recommendedName>
        <fullName evidence="4">RING-type E3 ubiquitin transferase</fullName>
        <ecNumber evidence="4">2.3.2.27</ecNumber>
    </recommendedName>
</protein>
<keyword evidence="6 10" id="KW-0812">Transmembrane</keyword>
<sequence>MTLTIKTLAEGWALLFDYSFTIVDCLIGLLCFVGMNLLCCICLSLIMYYRQPTNQRPRNGDAFVGEVEVVIVLPFEVHHGTIAELFGMEGSMYPFFKRLLWDLACNAAGTIGLVAVPIYLGRMILYSTSTPNLYALVMGYIPIFGLCFIYLRRRQLKGLVGAILSFCWKCLARTEPLMTGNMSVGRAIPYFLRKFLVAIIPVMTFLKVGTFLVIELLIFSFVLRCLLDACTVEVRGVSIIYRIELFYYHPLRSYMYYLVLGLCYMFLVSNFISHVEKVLHTSLPILSWDIRHRIPNSDQINTLALEHFSNLSLRLLLSISFDSMVVVILIFLPVILAVGLAPSIFPLDLSFPNIIHNIHEFVALLLVYIPFVAHHICDFHFGDTIRALLHHWFAVVGWVIGLANCSVTKNHGIVEEEIGNAAIGNDSSGNVNYSEESPISFKGEPQYILILRIMLMLVLSWTTLLLLNTTMLVVPASIGRAVFNAIPYPEDFNVIWHNDFYTISVGLYIMWKCIVTATKVVHCIKDRDVLLGPEIWKMGSTALKCLTLFLIWVSVIPLLSGLLLDLVTAPLVVPVDETQILFWHINWANGSLCFNIWLSMVGYQMIQDSETFQRLCTDLVLLEQHGLSHFTWSSAIGLFPLFGYTLLANSVAYHYAWLGFLLLYMVWISVAKLPAWVARVQNFVKDHQYVVGRRVDNYDG</sequence>
<gene>
    <name evidence="12" type="ORF">FCM35_KLT09111</name>
</gene>
<dbReference type="EC" id="2.3.2.27" evidence="4"/>
<keyword evidence="5" id="KW-0808">Transferase</keyword>
<dbReference type="Proteomes" id="UP000623129">
    <property type="component" value="Unassembled WGS sequence"/>
</dbReference>
<feature type="transmembrane region" description="Helical" evidence="10">
    <location>
        <begin position="99"/>
        <end position="120"/>
    </location>
</feature>
<dbReference type="InterPro" id="IPR056521">
    <property type="entry name" value="MARCHF6-like_C"/>
</dbReference>